<organism evidence="2">
    <name type="scientific">marine metagenome</name>
    <dbReference type="NCBI Taxonomy" id="408172"/>
    <lineage>
        <taxon>unclassified sequences</taxon>
        <taxon>metagenomes</taxon>
        <taxon>ecological metagenomes</taxon>
    </lineage>
</organism>
<evidence type="ECO:0000313" key="2">
    <source>
        <dbReference type="EMBL" id="SVC46187.1"/>
    </source>
</evidence>
<dbReference type="EMBL" id="UINC01092530">
    <property type="protein sequence ID" value="SVC46187.1"/>
    <property type="molecule type" value="Genomic_DNA"/>
</dbReference>
<keyword evidence="1" id="KW-0677">Repeat</keyword>
<dbReference type="InterPro" id="IPR050952">
    <property type="entry name" value="TRIM-NHL_E3_ligases"/>
</dbReference>
<dbReference type="SUPFAM" id="SSF101898">
    <property type="entry name" value="NHL repeat"/>
    <property type="match status" value="1"/>
</dbReference>
<dbReference type="PANTHER" id="PTHR24104:SF25">
    <property type="entry name" value="PROTEIN LIN-41"/>
    <property type="match status" value="1"/>
</dbReference>
<accession>A0A382MEL9</accession>
<gene>
    <name evidence="2" type="ORF">METZ01_LOCUS299041</name>
</gene>
<dbReference type="Pfam" id="PF17170">
    <property type="entry name" value="DUF5128"/>
    <property type="match status" value="2"/>
</dbReference>
<reference evidence="2" key="1">
    <citation type="submission" date="2018-05" db="EMBL/GenBank/DDBJ databases">
        <authorList>
            <person name="Lanie J.A."/>
            <person name="Ng W.-L."/>
            <person name="Kazmierczak K.M."/>
            <person name="Andrzejewski T.M."/>
            <person name="Davidsen T.M."/>
            <person name="Wayne K.J."/>
            <person name="Tettelin H."/>
            <person name="Glass J.I."/>
            <person name="Rusch D."/>
            <person name="Podicherti R."/>
            <person name="Tsui H.-C.T."/>
            <person name="Winkler M.E."/>
        </authorList>
    </citation>
    <scope>NUCLEOTIDE SEQUENCE</scope>
</reference>
<feature type="non-terminal residue" evidence="2">
    <location>
        <position position="1"/>
    </location>
</feature>
<dbReference type="InterPro" id="IPR001258">
    <property type="entry name" value="NHL_repeat"/>
</dbReference>
<sequence>VNIITDDSGNIFISDEANHRITKFDPEGGFISKFGRYGQGKGEFDGPSGFALDSNEHFVVCDSKNNRIQRYTKDGEYIDSFGSYGSEPGQFNLPWGVDCDESGDIYISDWGNHRVQIFSPDGELKNVVGEFGSGNGQFNRPTGITVDNHGDFYVADWGNNRVLMYNSEGQYIWSFYGDATLSKVARNYMLTNAVPNRLREMGKLESEKYLRRPRSVRIDEDFRLHIPDFESYRIQVYQKDFIELDQTQYAGPLRNPTLEVT</sequence>
<dbReference type="PANTHER" id="PTHR24104">
    <property type="entry name" value="E3 UBIQUITIN-PROTEIN LIGASE NHLRC1-RELATED"/>
    <property type="match status" value="1"/>
</dbReference>
<dbReference type="AlphaFoldDB" id="A0A382MEL9"/>
<dbReference type="CDD" id="cd05819">
    <property type="entry name" value="NHL"/>
    <property type="match status" value="1"/>
</dbReference>
<evidence type="ECO:0008006" key="3">
    <source>
        <dbReference type="Google" id="ProtNLM"/>
    </source>
</evidence>
<dbReference type="PROSITE" id="PS51125">
    <property type="entry name" value="NHL"/>
    <property type="match status" value="3"/>
</dbReference>
<proteinExistence type="predicted"/>
<dbReference type="Gene3D" id="2.120.10.30">
    <property type="entry name" value="TolB, C-terminal domain"/>
    <property type="match status" value="2"/>
</dbReference>
<dbReference type="GO" id="GO:0008270">
    <property type="term" value="F:zinc ion binding"/>
    <property type="evidence" value="ECO:0007669"/>
    <property type="project" value="UniProtKB-KW"/>
</dbReference>
<name>A0A382MEL9_9ZZZZ</name>
<evidence type="ECO:0000256" key="1">
    <source>
        <dbReference type="ARBA" id="ARBA00022737"/>
    </source>
</evidence>
<dbReference type="InterPro" id="IPR011042">
    <property type="entry name" value="6-blade_b-propeller_TolB-like"/>
</dbReference>
<protein>
    <recommendedName>
        <fullName evidence="3">SMP-30/Gluconolactonase/LRE-like region domain-containing protein</fullName>
    </recommendedName>
</protein>